<organism evidence="2 3">
    <name type="scientific">Nitrobacter winogradskyi (strain ATCC 25391 / DSM 10237 / CIP 104748 / NCIMB 11846 / Nb-255)</name>
    <dbReference type="NCBI Taxonomy" id="323098"/>
    <lineage>
        <taxon>Bacteria</taxon>
        <taxon>Pseudomonadati</taxon>
        <taxon>Pseudomonadota</taxon>
        <taxon>Alphaproteobacteria</taxon>
        <taxon>Hyphomicrobiales</taxon>
        <taxon>Nitrobacteraceae</taxon>
        <taxon>Nitrobacter</taxon>
    </lineage>
</organism>
<reference evidence="2 3" key="1">
    <citation type="journal article" date="2006" name="Appl. Environ. Microbiol.">
        <title>Genome sequence of the chemolithoautotrophic nitrite-oxidizing bacterium Nitrobacter winogradskyi Nb-255.</title>
        <authorList>
            <person name="Starkenburg S.R."/>
            <person name="Chain P.S."/>
            <person name="Sayavedra-Soto L.A."/>
            <person name="Hauser L."/>
            <person name="Land M.L."/>
            <person name="Larimer F.W."/>
            <person name="Malfatti S.A."/>
            <person name="Klotz M.G."/>
            <person name="Bottomley P.J."/>
            <person name="Arp D.J."/>
            <person name="Hickey W.J."/>
        </authorList>
    </citation>
    <scope>NUCLEOTIDE SEQUENCE [LARGE SCALE GENOMIC DNA]</scope>
    <source>
        <strain evidence="3">ATCC 25391 / DSM 10237 / CIP 104748 / NCIMB 11846 / Nb-255</strain>
    </source>
</reference>
<dbReference type="EMBL" id="CP000115">
    <property type="protein sequence ID" value="ABA04896.1"/>
    <property type="molecule type" value="Genomic_DNA"/>
</dbReference>
<evidence type="ECO:0000313" key="2">
    <source>
        <dbReference type="EMBL" id="ABA04896.1"/>
    </source>
</evidence>
<dbReference type="RefSeq" id="WP_011314895.1">
    <property type="nucleotide sequence ID" value="NC_007406.1"/>
</dbReference>
<dbReference type="Proteomes" id="UP000002531">
    <property type="component" value="Chromosome"/>
</dbReference>
<accession>Q3SS45</accession>
<dbReference type="OrthoDB" id="9870123at2"/>
<protein>
    <submittedName>
        <fullName evidence="2">Uncharacterized protein</fullName>
    </submittedName>
</protein>
<feature type="chain" id="PRO_5004229095" evidence="1">
    <location>
        <begin position="26"/>
        <end position="124"/>
    </location>
</feature>
<feature type="signal peptide" evidence="1">
    <location>
        <begin position="1"/>
        <end position="25"/>
    </location>
</feature>
<name>Q3SS45_NITWN</name>
<dbReference type="HOGENOM" id="CLU_2001459_0_0_5"/>
<keyword evidence="3" id="KW-1185">Reference proteome</keyword>
<evidence type="ECO:0000256" key="1">
    <source>
        <dbReference type="SAM" id="SignalP"/>
    </source>
</evidence>
<dbReference type="KEGG" id="nwi:Nwi_1635"/>
<dbReference type="AlphaFoldDB" id="Q3SS45"/>
<sequence>MRYSNSLRATILAVTIGSLGMSAHAGPMPTYAAPTMKSVIQKNTTDVRWGGAGYGVAGVRVRGAIASGAYYGGYGGYYYPAYGYRAVSYYDDSYCLRPLVVTPATRIQSRYLGVKPSERLPWTD</sequence>
<keyword evidence="1" id="KW-0732">Signal</keyword>
<proteinExistence type="predicted"/>
<evidence type="ECO:0000313" key="3">
    <source>
        <dbReference type="Proteomes" id="UP000002531"/>
    </source>
</evidence>
<gene>
    <name evidence="2" type="ordered locus">Nwi_1635</name>
</gene>